<evidence type="ECO:0000313" key="3">
    <source>
        <dbReference type="Proteomes" id="UP000184245"/>
    </source>
</evidence>
<name>A0A1M4WB73_9CLOT</name>
<dbReference type="STRING" id="1122155.SAMN02745158_01530"/>
<keyword evidence="3" id="KW-1185">Reference proteome</keyword>
<gene>
    <name evidence="2" type="ORF">SAMN02745158_01530</name>
</gene>
<organism evidence="2 3">
    <name type="scientific">Lactonifactor longoviformis DSM 17459</name>
    <dbReference type="NCBI Taxonomy" id="1122155"/>
    <lineage>
        <taxon>Bacteria</taxon>
        <taxon>Bacillati</taxon>
        <taxon>Bacillota</taxon>
        <taxon>Clostridia</taxon>
        <taxon>Eubacteriales</taxon>
        <taxon>Clostridiaceae</taxon>
        <taxon>Lactonifactor</taxon>
    </lineage>
</organism>
<feature type="signal peptide" evidence="1">
    <location>
        <begin position="1"/>
        <end position="23"/>
    </location>
</feature>
<reference evidence="2 3" key="1">
    <citation type="submission" date="2016-11" db="EMBL/GenBank/DDBJ databases">
        <authorList>
            <person name="Jaros S."/>
            <person name="Januszkiewicz K."/>
            <person name="Wedrychowicz H."/>
        </authorList>
    </citation>
    <scope>NUCLEOTIDE SEQUENCE [LARGE SCALE GENOMIC DNA]</scope>
    <source>
        <strain evidence="2 3">DSM 17459</strain>
    </source>
</reference>
<proteinExistence type="predicted"/>
<dbReference type="AlphaFoldDB" id="A0A1M4WB73"/>
<evidence type="ECO:0000313" key="2">
    <source>
        <dbReference type="EMBL" id="SHE78518.1"/>
    </source>
</evidence>
<evidence type="ECO:0000256" key="1">
    <source>
        <dbReference type="SAM" id="SignalP"/>
    </source>
</evidence>
<dbReference type="Proteomes" id="UP000184245">
    <property type="component" value="Unassembled WGS sequence"/>
</dbReference>
<feature type="chain" id="PRO_5012725312" evidence="1">
    <location>
        <begin position="24"/>
        <end position="39"/>
    </location>
</feature>
<sequence length="39" mass="4094">MRKKVAAVLTMGLILGTSGSVYAANLESSETQFTCTVTN</sequence>
<protein>
    <submittedName>
        <fullName evidence="2">Uncharacterized protein</fullName>
    </submittedName>
</protein>
<dbReference type="EMBL" id="FQVI01000006">
    <property type="protein sequence ID" value="SHE78518.1"/>
    <property type="molecule type" value="Genomic_DNA"/>
</dbReference>
<accession>A0A1M4WB73</accession>
<keyword evidence="1" id="KW-0732">Signal</keyword>